<proteinExistence type="predicted"/>
<accession>A0A919SJH2</accession>
<dbReference type="AlphaFoldDB" id="A0A919SJH2"/>
<gene>
    <name evidence="1" type="ORF">Aau02nite_49200</name>
</gene>
<comment type="caution">
    <text evidence="1">The sequence shown here is derived from an EMBL/GenBank/DDBJ whole genome shotgun (WGS) entry which is preliminary data.</text>
</comment>
<dbReference type="Proteomes" id="UP000681340">
    <property type="component" value="Unassembled WGS sequence"/>
</dbReference>
<keyword evidence="2" id="KW-1185">Reference proteome</keyword>
<organism evidence="1 2">
    <name type="scientific">Actinoplanes auranticolor</name>
    <dbReference type="NCBI Taxonomy" id="47988"/>
    <lineage>
        <taxon>Bacteria</taxon>
        <taxon>Bacillati</taxon>
        <taxon>Actinomycetota</taxon>
        <taxon>Actinomycetes</taxon>
        <taxon>Micromonosporales</taxon>
        <taxon>Micromonosporaceae</taxon>
        <taxon>Actinoplanes</taxon>
    </lineage>
</organism>
<dbReference type="RefSeq" id="WP_212990891.1">
    <property type="nucleotide sequence ID" value="NZ_BAABEA010000028.1"/>
</dbReference>
<name>A0A919SJH2_9ACTN</name>
<evidence type="ECO:0000313" key="1">
    <source>
        <dbReference type="EMBL" id="GIM72098.1"/>
    </source>
</evidence>
<evidence type="ECO:0000313" key="2">
    <source>
        <dbReference type="Proteomes" id="UP000681340"/>
    </source>
</evidence>
<reference evidence="1" key="1">
    <citation type="submission" date="2021-03" db="EMBL/GenBank/DDBJ databases">
        <title>Whole genome shotgun sequence of Actinoplanes auranticolor NBRC 12245.</title>
        <authorList>
            <person name="Komaki H."/>
            <person name="Tamura T."/>
        </authorList>
    </citation>
    <scope>NUCLEOTIDE SEQUENCE</scope>
    <source>
        <strain evidence="1">NBRC 12245</strain>
    </source>
</reference>
<protein>
    <submittedName>
        <fullName evidence="1">Uncharacterized protein</fullName>
    </submittedName>
</protein>
<sequence length="69" mass="7775">MLPVLEYQGWQVETVEIDLGAGLRAWIEIRYGDQRRHVATLAERDAVLREHGVDPGVLTVLDTIEDGCE</sequence>
<dbReference type="EMBL" id="BOQL01000039">
    <property type="protein sequence ID" value="GIM72098.1"/>
    <property type="molecule type" value="Genomic_DNA"/>
</dbReference>